<dbReference type="AlphaFoldDB" id="A0A100W388"/>
<protein>
    <submittedName>
        <fullName evidence="1">Potassium channel protein</fullName>
    </submittedName>
</protein>
<dbReference type="STRING" id="146020.RMCB_4913"/>
<proteinExistence type="predicted"/>
<keyword evidence="1" id="KW-0813">Transport</keyword>
<sequence>MVHRRASVVDMVAATAAAVTSAHTTKATAASYCGQGRRNHRHPITAPEITAAACTDRDTTPVGPAGLNWTTMPNPASAKQLSAVTVLKALMNRPSRRASVANLNSALLKQFSVFAMPLVLEQAAMKAAAVCLLGAIWHILVLLP</sequence>
<gene>
    <name evidence="1" type="ORF">RMCB_4913</name>
</gene>
<keyword evidence="1" id="KW-0407">Ion channel</keyword>
<evidence type="ECO:0000313" key="2">
    <source>
        <dbReference type="Proteomes" id="UP000069620"/>
    </source>
</evidence>
<comment type="caution">
    <text evidence="1">The sequence shown here is derived from an EMBL/GenBank/DDBJ whole genome shotgun (WGS) entry which is preliminary data.</text>
</comment>
<keyword evidence="1" id="KW-0406">Ion transport</keyword>
<organism evidence="1 2">
    <name type="scientific">Mycolicibacterium brisbanense</name>
    <dbReference type="NCBI Taxonomy" id="146020"/>
    <lineage>
        <taxon>Bacteria</taxon>
        <taxon>Bacillati</taxon>
        <taxon>Actinomycetota</taxon>
        <taxon>Actinomycetes</taxon>
        <taxon>Mycobacteriales</taxon>
        <taxon>Mycobacteriaceae</taxon>
        <taxon>Mycolicibacterium</taxon>
    </lineage>
</organism>
<reference evidence="2" key="1">
    <citation type="journal article" date="2016" name="Genome Announc.">
        <title>Draft Genome Sequences of Five Rapidly Growing Mycobacterium Species, M. thermoresistibile, M. fortuitum subsp. acetamidolyticum, M. canariasense, M. brisbanense, and M. novocastrense.</title>
        <authorList>
            <person name="Katahira K."/>
            <person name="Ogura Y."/>
            <person name="Gotoh Y."/>
            <person name="Hayashi T."/>
        </authorList>
    </citation>
    <scope>NUCLEOTIDE SEQUENCE [LARGE SCALE GENOMIC DNA]</scope>
    <source>
        <strain evidence="2">JCM15654</strain>
    </source>
</reference>
<dbReference type="EMBL" id="BCSX01000044">
    <property type="protein sequence ID" value="GAS90817.1"/>
    <property type="molecule type" value="Genomic_DNA"/>
</dbReference>
<reference evidence="2" key="2">
    <citation type="submission" date="2016-02" db="EMBL/GenBank/DDBJ databases">
        <title>Draft genome sequence of five rapidly growing Mycobacterium species.</title>
        <authorList>
            <person name="Katahira K."/>
            <person name="Gotou Y."/>
            <person name="Iida K."/>
            <person name="Ogura Y."/>
            <person name="Hayashi T."/>
        </authorList>
    </citation>
    <scope>NUCLEOTIDE SEQUENCE [LARGE SCALE GENOMIC DNA]</scope>
    <source>
        <strain evidence="2">JCM15654</strain>
    </source>
</reference>
<evidence type="ECO:0000313" key="1">
    <source>
        <dbReference type="EMBL" id="GAS90817.1"/>
    </source>
</evidence>
<dbReference type="Proteomes" id="UP000069620">
    <property type="component" value="Unassembled WGS sequence"/>
</dbReference>
<dbReference type="GO" id="GO:0034220">
    <property type="term" value="P:monoatomic ion transmembrane transport"/>
    <property type="evidence" value="ECO:0007669"/>
    <property type="project" value="UniProtKB-KW"/>
</dbReference>
<accession>A0A100W388</accession>
<keyword evidence="2" id="KW-1185">Reference proteome</keyword>
<name>A0A100W388_9MYCO</name>